<evidence type="ECO:0000259" key="3">
    <source>
        <dbReference type="Pfam" id="PF09992"/>
    </source>
</evidence>
<evidence type="ECO:0000256" key="2">
    <source>
        <dbReference type="SAM" id="Phobius"/>
    </source>
</evidence>
<keyword evidence="2" id="KW-0812">Transmembrane</keyword>
<reference evidence="4 5" key="1">
    <citation type="submission" date="2016-11" db="EMBL/GenBank/DDBJ databases">
        <authorList>
            <person name="Jaros S."/>
            <person name="Januszkiewicz K."/>
            <person name="Wedrychowicz H."/>
        </authorList>
    </citation>
    <scope>NUCLEOTIDE SEQUENCE [LARGE SCALE GENOMIC DNA]</scope>
    <source>
        <strain evidence="4 5">DSM 10068</strain>
    </source>
</reference>
<proteinExistence type="predicted"/>
<keyword evidence="2" id="KW-1133">Transmembrane helix</keyword>
<feature type="compositionally biased region" description="Low complexity" evidence="1">
    <location>
        <begin position="437"/>
        <end position="454"/>
    </location>
</feature>
<keyword evidence="5" id="KW-1185">Reference proteome</keyword>
<dbReference type="EMBL" id="FQXV01000001">
    <property type="protein sequence ID" value="SHH49858.1"/>
    <property type="molecule type" value="Genomic_DNA"/>
</dbReference>
<feature type="compositionally biased region" description="Low complexity" evidence="1">
    <location>
        <begin position="470"/>
        <end position="490"/>
    </location>
</feature>
<feature type="region of interest" description="Disordered" evidence="1">
    <location>
        <begin position="432"/>
        <end position="531"/>
    </location>
</feature>
<feature type="transmembrane region" description="Helical" evidence="2">
    <location>
        <begin position="40"/>
        <end position="59"/>
    </location>
</feature>
<gene>
    <name evidence="4" type="ORF">SAMN02745823_00085</name>
</gene>
<dbReference type="RefSeq" id="WP_073075675.1">
    <property type="nucleotide sequence ID" value="NZ_FQXV01000001.1"/>
</dbReference>
<dbReference type="InterPro" id="IPR018711">
    <property type="entry name" value="NAGPA"/>
</dbReference>
<dbReference type="Pfam" id="PF09992">
    <property type="entry name" value="NAGPA"/>
    <property type="match status" value="1"/>
</dbReference>
<evidence type="ECO:0000313" key="5">
    <source>
        <dbReference type="Proteomes" id="UP000183995"/>
    </source>
</evidence>
<evidence type="ECO:0000313" key="4">
    <source>
        <dbReference type="EMBL" id="SHH49858.1"/>
    </source>
</evidence>
<dbReference type="PANTHER" id="PTHR40446:SF2">
    <property type="entry name" value="N-ACETYLGLUCOSAMINE-1-PHOSPHODIESTER ALPHA-N-ACETYLGLUCOSAMINIDASE"/>
    <property type="match status" value="1"/>
</dbReference>
<dbReference type="STRING" id="1123282.SAMN02745823_00085"/>
<evidence type="ECO:0000256" key="1">
    <source>
        <dbReference type="SAM" id="MobiDB-lite"/>
    </source>
</evidence>
<dbReference type="AlphaFoldDB" id="A0A1M5TGR3"/>
<accession>A0A1M5TGR3</accession>
<feature type="domain" description="Phosphodiester glycosidase" evidence="3">
    <location>
        <begin position="243"/>
        <end position="423"/>
    </location>
</feature>
<feature type="compositionally biased region" description="Low complexity" evidence="1">
    <location>
        <begin position="500"/>
        <end position="519"/>
    </location>
</feature>
<dbReference type="OrthoDB" id="9809781at2"/>
<protein>
    <submittedName>
        <fullName evidence="4">Exopolysaccharide biosynthesis protein</fullName>
    </submittedName>
</protein>
<keyword evidence="2" id="KW-0472">Membrane</keyword>
<sequence>MARAISKTVLFGGKTKQIHKIEPAAEKSAKRRSGKAKKRLIVSACVLAVLAGIYCTAVFSNIPFIKKWRDIYIETAMETLNHKWLATAFIPASVIDAVMDEQNRIIAEQQNLKSAWGDASEFSDVLSDSDDTTAAFFEEFKQLDQVSFNAYIDTHPEVLDNGYAHLLINEAGLKDKGTTIKTTQGDQVLAVDAENGIIIVKITGDGYAGKMAIVEDPSRVGVGVAQTLGSSGQSVAQIAKANDAILAINASGFADFQGTGNGGKVMGLLISNGKKYSDALSGTFMNIGFGLNNRLYIGVSTKDMTYRDAVQFLPALVVNGDNVIEDKTFKKGTTAFGIQPRTAIGQAADGTVLLLAIDGRKPGYSLGCTVEDCADILLRYNAVQASNLDGGSSTVMVFRGKEITDPADSTDYGRPVPDAIIVMSAEGVLNRPDVRVSSGGSKSAAGSGSSGTKTDSGKPSPSPTPDKVTTPSPSAEAPSESPSPSVTPDTEPSDSPPPSASASPDVSPDSSPSADIVPSEAPPVTADANLS</sequence>
<dbReference type="PANTHER" id="PTHR40446">
    <property type="entry name" value="N-ACETYLGLUCOSAMINE-1-PHOSPHODIESTER ALPHA-N-ACETYLGLUCOSAMINIDASE"/>
    <property type="match status" value="1"/>
</dbReference>
<name>A0A1M5TGR3_9FIRM</name>
<organism evidence="4 5">
    <name type="scientific">Sporobacter termitidis DSM 10068</name>
    <dbReference type="NCBI Taxonomy" id="1123282"/>
    <lineage>
        <taxon>Bacteria</taxon>
        <taxon>Bacillati</taxon>
        <taxon>Bacillota</taxon>
        <taxon>Clostridia</taxon>
        <taxon>Eubacteriales</taxon>
        <taxon>Oscillospiraceae</taxon>
        <taxon>Sporobacter</taxon>
    </lineage>
</organism>
<dbReference type="Proteomes" id="UP000183995">
    <property type="component" value="Unassembled WGS sequence"/>
</dbReference>